<proteinExistence type="predicted"/>
<feature type="chain" id="PRO_5013174346" description="Ecp2 effector protein domain-containing protein" evidence="2">
    <location>
        <begin position="22"/>
        <end position="248"/>
    </location>
</feature>
<feature type="region of interest" description="Disordered" evidence="1">
    <location>
        <begin position="229"/>
        <end position="248"/>
    </location>
</feature>
<dbReference type="Proteomes" id="UP000224634">
    <property type="component" value="Unassembled WGS sequence"/>
</dbReference>
<name>A0A2B7Z4I1_POLH7</name>
<evidence type="ECO:0000313" key="3">
    <source>
        <dbReference type="EMBL" id="PGH28143.1"/>
    </source>
</evidence>
<dbReference type="EMBL" id="PDNA01000001">
    <property type="protein sequence ID" value="PGH28143.1"/>
    <property type="molecule type" value="Genomic_DNA"/>
</dbReference>
<keyword evidence="4" id="KW-1185">Reference proteome</keyword>
<evidence type="ECO:0008006" key="5">
    <source>
        <dbReference type="Google" id="ProtNLM"/>
    </source>
</evidence>
<gene>
    <name evidence="3" type="ORF">AJ80_00033</name>
</gene>
<evidence type="ECO:0000256" key="1">
    <source>
        <dbReference type="SAM" id="MobiDB-lite"/>
    </source>
</evidence>
<organism evidence="3 4">
    <name type="scientific">Polytolypa hystricis (strain UAMH7299)</name>
    <dbReference type="NCBI Taxonomy" id="1447883"/>
    <lineage>
        <taxon>Eukaryota</taxon>
        <taxon>Fungi</taxon>
        <taxon>Dikarya</taxon>
        <taxon>Ascomycota</taxon>
        <taxon>Pezizomycotina</taxon>
        <taxon>Eurotiomycetes</taxon>
        <taxon>Eurotiomycetidae</taxon>
        <taxon>Onygenales</taxon>
        <taxon>Onygenales incertae sedis</taxon>
        <taxon>Polytolypa</taxon>
    </lineage>
</organism>
<evidence type="ECO:0000256" key="2">
    <source>
        <dbReference type="SAM" id="SignalP"/>
    </source>
</evidence>
<accession>A0A2B7Z4I1</accession>
<feature type="signal peptide" evidence="2">
    <location>
        <begin position="1"/>
        <end position="21"/>
    </location>
</feature>
<protein>
    <recommendedName>
        <fullName evidence="5">Ecp2 effector protein domain-containing protein</fullName>
    </recommendedName>
</protein>
<evidence type="ECO:0000313" key="4">
    <source>
        <dbReference type="Proteomes" id="UP000224634"/>
    </source>
</evidence>
<sequence>MVRSPFFFACAILAVPAVVNASVHCTGDTDVLNDIILPVLKLGGSIITSLAMPAGGVGPLLNVVKGIKSGASAGGKVGKLAEVIDPNDLPDITKGTQNGEYLLPFGAVTAADADTIAMELCQKLHAQGPIPWWRVGHTCIQTVGNTAIYLYAHNQLMMDTTLEIPKCIKLVKNVFDKCGGVDDDGGEISDHNVSAFAVTVIARNTDCDIRESKPEDIVDVGKLMEEFMRNNPRAEPRNRRGGSLIGHQ</sequence>
<feature type="compositionally biased region" description="Basic and acidic residues" evidence="1">
    <location>
        <begin position="229"/>
        <end position="238"/>
    </location>
</feature>
<comment type="caution">
    <text evidence="3">The sequence shown here is derived from an EMBL/GenBank/DDBJ whole genome shotgun (WGS) entry which is preliminary data.</text>
</comment>
<keyword evidence="2" id="KW-0732">Signal</keyword>
<reference evidence="3 4" key="1">
    <citation type="submission" date="2017-10" db="EMBL/GenBank/DDBJ databases">
        <title>Comparative genomics in systemic dimorphic fungi from Ajellomycetaceae.</title>
        <authorList>
            <person name="Munoz J.F."/>
            <person name="Mcewen J.G."/>
            <person name="Clay O.K."/>
            <person name="Cuomo C.A."/>
        </authorList>
    </citation>
    <scope>NUCLEOTIDE SEQUENCE [LARGE SCALE GENOMIC DNA]</scope>
    <source>
        <strain evidence="3 4">UAMH7299</strain>
    </source>
</reference>
<dbReference type="AlphaFoldDB" id="A0A2B7Z4I1"/>